<gene>
    <name evidence="1" type="ORF">ACFQ16_12720</name>
</gene>
<dbReference type="InterPro" id="IPR029063">
    <property type="entry name" value="SAM-dependent_MTases_sf"/>
</dbReference>
<dbReference type="RefSeq" id="WP_345600193.1">
    <property type="nucleotide sequence ID" value="NZ_BAABLT010000005.1"/>
</dbReference>
<dbReference type="EC" id="2.1.1.-" evidence="1"/>
<organism evidence="1 2">
    <name type="scientific">Saccharopolyspora rosea</name>
    <dbReference type="NCBI Taxonomy" id="524884"/>
    <lineage>
        <taxon>Bacteria</taxon>
        <taxon>Bacillati</taxon>
        <taxon>Actinomycetota</taxon>
        <taxon>Actinomycetes</taxon>
        <taxon>Pseudonocardiales</taxon>
        <taxon>Pseudonocardiaceae</taxon>
        <taxon>Saccharopolyspora</taxon>
    </lineage>
</organism>
<accession>A0ABW3FVI9</accession>
<name>A0ABW3FVI9_9PSEU</name>
<dbReference type="GO" id="GO:0032259">
    <property type="term" value="P:methylation"/>
    <property type="evidence" value="ECO:0007669"/>
    <property type="project" value="UniProtKB-KW"/>
</dbReference>
<evidence type="ECO:0000313" key="2">
    <source>
        <dbReference type="Proteomes" id="UP001597018"/>
    </source>
</evidence>
<dbReference type="Pfam" id="PF04672">
    <property type="entry name" value="Methyltransf_19"/>
    <property type="match status" value="1"/>
</dbReference>
<comment type="caution">
    <text evidence="1">The sequence shown here is derived from an EMBL/GenBank/DDBJ whole genome shotgun (WGS) entry which is preliminary data.</text>
</comment>
<dbReference type="Gene3D" id="3.40.50.150">
    <property type="entry name" value="Vaccinia Virus protein VP39"/>
    <property type="match status" value="1"/>
</dbReference>
<dbReference type="PIRSF" id="PIRSF017393">
    <property type="entry name" value="MTase_SAV2177"/>
    <property type="match status" value="1"/>
</dbReference>
<dbReference type="InterPro" id="IPR006764">
    <property type="entry name" value="SAM_dep_MeTrfase_SAV2177_type"/>
</dbReference>
<protein>
    <submittedName>
        <fullName evidence="1">SAM-dependent methyltransferase</fullName>
        <ecNumber evidence="1">2.1.1.-</ecNumber>
    </submittedName>
</protein>
<proteinExistence type="predicted"/>
<dbReference type="GO" id="GO:0008168">
    <property type="term" value="F:methyltransferase activity"/>
    <property type="evidence" value="ECO:0007669"/>
    <property type="project" value="UniProtKB-KW"/>
</dbReference>
<keyword evidence="1" id="KW-0808">Transferase</keyword>
<reference evidence="2" key="1">
    <citation type="journal article" date="2019" name="Int. J. Syst. Evol. Microbiol.">
        <title>The Global Catalogue of Microorganisms (GCM) 10K type strain sequencing project: providing services to taxonomists for standard genome sequencing and annotation.</title>
        <authorList>
            <consortium name="The Broad Institute Genomics Platform"/>
            <consortium name="The Broad Institute Genome Sequencing Center for Infectious Disease"/>
            <person name="Wu L."/>
            <person name="Ma J."/>
        </authorList>
    </citation>
    <scope>NUCLEOTIDE SEQUENCE [LARGE SCALE GENOMIC DNA]</scope>
    <source>
        <strain evidence="2">CCUG 56401</strain>
    </source>
</reference>
<evidence type="ECO:0000313" key="1">
    <source>
        <dbReference type="EMBL" id="MFD0920609.1"/>
    </source>
</evidence>
<dbReference type="EMBL" id="JBHTIW010000007">
    <property type="protein sequence ID" value="MFD0920609.1"/>
    <property type="molecule type" value="Genomic_DNA"/>
</dbReference>
<keyword evidence="2" id="KW-1185">Reference proteome</keyword>
<dbReference type="Proteomes" id="UP001597018">
    <property type="component" value="Unassembled WGS sequence"/>
</dbReference>
<keyword evidence="1" id="KW-0489">Methyltransferase</keyword>
<sequence length="291" mass="32264">MSVADGPVLAMSREEANSLLAKSTDQAHEGRVYDYYLGGSSNYAVDRLFARKQIKRVPDIPWAARQNRKFLTRVVQHMIDLGIRQFVDMGSGLPTEGNVHEIAEERAPGECRVVYVDHDAVASAHAYLLLERSGELERNAPVNGDLLAHERLWEVITGTGLIGPSQPVGLLLVAVLHFLPDELDPHRSVAFYRDQLPSGSCLAISHASTDQMSDDARERLSTVLRDYDRTTSKALARTRPQIREFFGDWSLVEPPGIVWTPEWYAPGAVRDDVGDADPSRSQIVAGLARKP</sequence>
<dbReference type="SUPFAM" id="SSF53335">
    <property type="entry name" value="S-adenosyl-L-methionine-dependent methyltransferases"/>
    <property type="match status" value="1"/>
</dbReference>